<protein>
    <submittedName>
        <fullName evidence="1">Uncharacterized protein</fullName>
    </submittedName>
</protein>
<reference evidence="1 2" key="1">
    <citation type="submission" date="2015-07" db="EMBL/GenBank/DDBJ databases">
        <title>Whole genome sequence of Ardenticatena maritima DSM 23922.</title>
        <authorList>
            <person name="Hemp J."/>
            <person name="Ward L.M."/>
            <person name="Pace L.A."/>
            <person name="Fischer W.W."/>
        </authorList>
    </citation>
    <scope>NUCLEOTIDE SEQUENCE [LARGE SCALE GENOMIC DNA]</scope>
    <source>
        <strain evidence="1 2">110S</strain>
    </source>
</reference>
<dbReference type="AlphaFoldDB" id="A0A0P6Y6V3"/>
<comment type="caution">
    <text evidence="1">The sequence shown here is derived from an EMBL/GenBank/DDBJ whole genome shotgun (WGS) entry which is preliminary data.</text>
</comment>
<evidence type="ECO:0000313" key="1">
    <source>
        <dbReference type="EMBL" id="KPL87669.1"/>
    </source>
</evidence>
<organism evidence="1 2">
    <name type="scientific">Ardenticatena maritima</name>
    <dbReference type="NCBI Taxonomy" id="872965"/>
    <lineage>
        <taxon>Bacteria</taxon>
        <taxon>Bacillati</taxon>
        <taxon>Chloroflexota</taxon>
        <taxon>Ardenticatenia</taxon>
        <taxon>Ardenticatenales</taxon>
        <taxon>Ardenticatenaceae</taxon>
        <taxon>Ardenticatena</taxon>
    </lineage>
</organism>
<dbReference type="Proteomes" id="UP000050502">
    <property type="component" value="Unassembled WGS sequence"/>
</dbReference>
<evidence type="ECO:0000313" key="2">
    <source>
        <dbReference type="Proteomes" id="UP000050502"/>
    </source>
</evidence>
<sequence>MLRCVSLVGIHQKPNIRERFAHKRDKFHILPRRNFEFDTTIAGFHQFFDTFEQQFGFGDQTHHCASWNTLFLSPNVAREGHTRFDGFVRPQGHLDGGFCHGMAAHARQTCHQCFTRFKIFLYRERKQILRQNVPGRRYRFVPVRRRRQGNTFAPYFDVPNFQPQQQCFAGCIGVSRGAEGLDERQLNVIQCRAMNLFHRLLLWAQIGMEM</sequence>
<dbReference type="EMBL" id="LGKN01000005">
    <property type="protein sequence ID" value="KPL87669.1"/>
    <property type="molecule type" value="Genomic_DNA"/>
</dbReference>
<gene>
    <name evidence="1" type="ORF">SE16_08655</name>
</gene>
<name>A0A0P6Y6V3_9CHLR</name>
<proteinExistence type="predicted"/>
<accession>A0A0P6Y6V3</accession>